<feature type="compositionally biased region" description="Low complexity" evidence="3">
    <location>
        <begin position="470"/>
        <end position="489"/>
    </location>
</feature>
<feature type="compositionally biased region" description="Low complexity" evidence="3">
    <location>
        <begin position="1"/>
        <end position="64"/>
    </location>
</feature>
<feature type="region of interest" description="Disordered" evidence="3">
    <location>
        <begin position="1"/>
        <end position="147"/>
    </location>
</feature>
<protein>
    <recommendedName>
        <fullName evidence="4">Enkurin domain-containing protein</fullName>
    </recommendedName>
</protein>
<evidence type="ECO:0000259" key="4">
    <source>
        <dbReference type="Pfam" id="PF13864"/>
    </source>
</evidence>
<dbReference type="Pfam" id="PF13864">
    <property type="entry name" value="Enkurin"/>
    <property type="match status" value="1"/>
</dbReference>
<evidence type="ECO:0000256" key="3">
    <source>
        <dbReference type="SAM" id="MobiDB-lite"/>
    </source>
</evidence>
<dbReference type="AlphaFoldDB" id="A0A137PAQ2"/>
<proteinExistence type="predicted"/>
<sequence length="648" mass="73118">MGVGSKSKFKFSNLFSSNSSSDSKGSQQSLPNSPQSASNASSKSSHNLSHNLIASPPSKNANSKKSLDILRSESARMKHSPSSNTLSSNYNTASSIDSRRKTSISSSRPIFKVFSSKSKQDANSSNTNLSAHYPQTPSSLSSPTYGHREYDHDEIIRKSFAEHRTELDELQAGMVELEMQLDGIRLDTIDSARPQTPSSTRSPQVAPMPNTTSPLNQSSDSKQLLERLKTLESDLKKEKNETRVEFEAKIEALTQLKNKERSEADLQQKLQEALLRISGLEEQSEKQQQKITDMQKSYQREINTLKSQNNAIDDEKQSSAHLKNEFDSLSEKFEITNDQLIKTQSKLESSERQIKVLNHRILELESNEISLQDQLTTYELTNKAHQLAQARSMGTNSTDFENIKAERDDLLMKYSKAQEHIQALKFSLESVIQTNISSSPVNSLEPNHYLNSPHSNGYSSLPRNLNQRQGSYPNSNNYFNNSSSYNGYPNDHEQPNPQYHTPNNTFSQRRRSTTSPNLVLDPPTLSHPEYTSPSKSPNLNTSPTSQTSKLKYPSGHPRRQTFGDQSSPTDSELEMNNDHNHDYSEPEDLDSALRNLIHEKEKLESEYSRIPISKLNMATRKRKNQLEEKLNHIDGEISKVKSKIRARA</sequence>
<feature type="compositionally biased region" description="Polar residues" evidence="3">
    <location>
        <begin position="529"/>
        <end position="549"/>
    </location>
</feature>
<feature type="region of interest" description="Disordered" evidence="3">
    <location>
        <begin position="439"/>
        <end position="587"/>
    </location>
</feature>
<keyword evidence="1 2" id="KW-0175">Coiled coil</keyword>
<feature type="compositionally biased region" description="Polar residues" evidence="3">
    <location>
        <begin position="193"/>
        <end position="221"/>
    </location>
</feature>
<dbReference type="SUPFAM" id="SSF57997">
    <property type="entry name" value="Tropomyosin"/>
    <property type="match status" value="1"/>
</dbReference>
<keyword evidence="6" id="KW-1185">Reference proteome</keyword>
<feature type="compositionally biased region" description="Polar residues" evidence="3">
    <location>
        <begin position="439"/>
        <end position="469"/>
    </location>
</feature>
<dbReference type="PANTHER" id="PTHR23160">
    <property type="entry name" value="SYNAPTONEMAL COMPLEX PROTEIN-RELATED"/>
    <property type="match status" value="1"/>
</dbReference>
<evidence type="ECO:0000313" key="5">
    <source>
        <dbReference type="EMBL" id="KXN72098.1"/>
    </source>
</evidence>
<name>A0A137PAQ2_CONC2</name>
<reference evidence="5 6" key="1">
    <citation type="journal article" date="2015" name="Genome Biol. Evol.">
        <title>Phylogenomic analyses indicate that early fungi evolved digesting cell walls of algal ancestors of land plants.</title>
        <authorList>
            <person name="Chang Y."/>
            <person name="Wang S."/>
            <person name="Sekimoto S."/>
            <person name="Aerts A.L."/>
            <person name="Choi C."/>
            <person name="Clum A."/>
            <person name="LaButti K.M."/>
            <person name="Lindquist E.A."/>
            <person name="Yee Ngan C."/>
            <person name="Ohm R.A."/>
            <person name="Salamov A.A."/>
            <person name="Grigoriev I.V."/>
            <person name="Spatafora J.W."/>
            <person name="Berbee M.L."/>
        </authorList>
    </citation>
    <scope>NUCLEOTIDE SEQUENCE [LARGE SCALE GENOMIC DNA]</scope>
    <source>
        <strain evidence="5 6">NRRL 28638</strain>
    </source>
</reference>
<evidence type="ECO:0000256" key="2">
    <source>
        <dbReference type="SAM" id="Coils"/>
    </source>
</evidence>
<feature type="region of interest" description="Disordered" evidence="3">
    <location>
        <begin position="190"/>
        <end position="221"/>
    </location>
</feature>
<gene>
    <name evidence="5" type="ORF">CONCODRAFT_84285</name>
</gene>
<feature type="compositionally biased region" description="Basic and acidic residues" evidence="3">
    <location>
        <begin position="65"/>
        <end position="76"/>
    </location>
</feature>
<feature type="compositionally biased region" description="Polar residues" evidence="3">
    <location>
        <begin position="495"/>
        <end position="517"/>
    </location>
</feature>
<feature type="domain" description="Enkurin" evidence="4">
    <location>
        <begin position="579"/>
        <end position="642"/>
    </location>
</feature>
<dbReference type="InterPro" id="IPR027012">
    <property type="entry name" value="Enkurin_dom"/>
</dbReference>
<feature type="compositionally biased region" description="Polar residues" evidence="3">
    <location>
        <begin position="80"/>
        <end position="96"/>
    </location>
</feature>
<feature type="coiled-coil region" evidence="2">
    <location>
        <begin position="616"/>
        <end position="643"/>
    </location>
</feature>
<dbReference type="PANTHER" id="PTHR23160:SF19">
    <property type="entry name" value="MYOSIN HEAVY CHAIN-RELATED PROTEIN"/>
    <property type="match status" value="1"/>
</dbReference>
<feature type="coiled-coil region" evidence="2">
    <location>
        <begin position="221"/>
        <end position="367"/>
    </location>
</feature>
<evidence type="ECO:0000256" key="1">
    <source>
        <dbReference type="ARBA" id="ARBA00023054"/>
    </source>
</evidence>
<feature type="coiled-coil region" evidence="2">
    <location>
        <begin position="160"/>
        <end position="187"/>
    </location>
</feature>
<dbReference type="OrthoDB" id="5600564at2759"/>
<dbReference type="EMBL" id="KQ964460">
    <property type="protein sequence ID" value="KXN72098.1"/>
    <property type="molecule type" value="Genomic_DNA"/>
</dbReference>
<feature type="compositionally biased region" description="Polar residues" evidence="3">
    <location>
        <begin position="115"/>
        <end position="144"/>
    </location>
</feature>
<accession>A0A137PAQ2</accession>
<organism evidence="5 6">
    <name type="scientific">Conidiobolus coronatus (strain ATCC 28846 / CBS 209.66 / NRRL 28638)</name>
    <name type="common">Delacroixia coronata</name>
    <dbReference type="NCBI Taxonomy" id="796925"/>
    <lineage>
        <taxon>Eukaryota</taxon>
        <taxon>Fungi</taxon>
        <taxon>Fungi incertae sedis</taxon>
        <taxon>Zoopagomycota</taxon>
        <taxon>Entomophthoromycotina</taxon>
        <taxon>Entomophthoromycetes</taxon>
        <taxon>Entomophthorales</taxon>
        <taxon>Ancylistaceae</taxon>
        <taxon>Conidiobolus</taxon>
    </lineage>
</organism>
<evidence type="ECO:0000313" key="6">
    <source>
        <dbReference type="Proteomes" id="UP000070444"/>
    </source>
</evidence>
<dbReference type="Proteomes" id="UP000070444">
    <property type="component" value="Unassembled WGS sequence"/>
</dbReference>